<sequence length="476" mass="53930">MEGFEADVEKSMKMWQVPGLAMAIVQDGKLVFSKGFGVRKLGEAAPVDSQTLFAIGSSSKAFTATALAMLVDEGKIDWDTPVVGILPRFRLSDPWVSGILCLRDMLSHRSGLKGADILWIWKENYLNREQILARMQYEPMAFPFRTKWHYNNLMFLAAGQMIPALTGVSWDKFIQKRIFAPLGMKSSNTSIRQLSGQKNLAAPHVLENGKVEPIKYRSVDMMAPAGAINSNITDMSKWLRFQLAGCVWKGKTMVKPKTVNQMRSPQISMPIPYPTEALPGAHFLGYGLAWFLQDYQGIKVVHHGGNIDGMTALVALVPEKDFGFVILSNLDCTRLRDVLMYELLDRLLGRRQADWNGYFMALEKMDRAAVQEGILKRRKARKKDTKPSLALKDFCGEYEHPYFGKVQISLKKESLCYRYQTKEVGLSHWHYNSFQRPNWSIEEPGIELVTFELDSNGKASFMVDESMARFSRAVNK</sequence>
<dbReference type="Pfam" id="PF00144">
    <property type="entry name" value="Beta-lactamase"/>
    <property type="match status" value="1"/>
</dbReference>
<dbReference type="AlphaFoldDB" id="A0A0D2K056"/>
<dbReference type="Gene3D" id="3.40.710.10">
    <property type="entry name" value="DD-peptidase/beta-lactamase superfamily"/>
    <property type="match status" value="1"/>
</dbReference>
<dbReference type="InterPro" id="IPR050491">
    <property type="entry name" value="AmpC-like"/>
</dbReference>
<dbReference type="EMBL" id="AZAC01000004">
    <property type="protein sequence ID" value="KIX15120.1"/>
    <property type="molecule type" value="Genomic_DNA"/>
</dbReference>
<feature type="domain" description="Peptidase S12 Pab87-related C-terminal" evidence="2">
    <location>
        <begin position="380"/>
        <end position="462"/>
    </location>
</feature>
<feature type="domain" description="Beta-lactamase-related" evidence="1">
    <location>
        <begin position="5"/>
        <end position="331"/>
    </location>
</feature>
<dbReference type="PANTHER" id="PTHR46825">
    <property type="entry name" value="D-ALANYL-D-ALANINE-CARBOXYPEPTIDASE/ENDOPEPTIDASE AMPH"/>
    <property type="match status" value="1"/>
</dbReference>
<dbReference type="STRING" id="1429043.X474_04995"/>
<keyword evidence="4" id="KW-1185">Reference proteome</keyword>
<evidence type="ECO:0000259" key="2">
    <source>
        <dbReference type="Pfam" id="PF11954"/>
    </source>
</evidence>
<dbReference type="SUPFAM" id="SSF56601">
    <property type="entry name" value="beta-lactamase/transpeptidase-like"/>
    <property type="match status" value="1"/>
</dbReference>
<evidence type="ECO:0008006" key="5">
    <source>
        <dbReference type="Google" id="ProtNLM"/>
    </source>
</evidence>
<gene>
    <name evidence="3" type="ORF">X474_04995</name>
</gene>
<evidence type="ECO:0000313" key="3">
    <source>
        <dbReference type="EMBL" id="KIX15120.1"/>
    </source>
</evidence>
<dbReference type="PANTHER" id="PTHR46825:SF15">
    <property type="entry name" value="BETA-LACTAMASE-RELATED DOMAIN-CONTAINING PROTEIN"/>
    <property type="match status" value="1"/>
</dbReference>
<protein>
    <recommendedName>
        <fullName evidence="5">Beta-lactamase</fullName>
    </recommendedName>
</protein>
<dbReference type="InterPro" id="IPR001466">
    <property type="entry name" value="Beta-lactam-related"/>
</dbReference>
<dbReference type="FunCoup" id="A0A0D2K056">
    <property type="interactions" value="133"/>
</dbReference>
<evidence type="ECO:0000313" key="4">
    <source>
        <dbReference type="Proteomes" id="UP000032233"/>
    </source>
</evidence>
<dbReference type="PATRIC" id="fig|1429043.3.peg.1065"/>
<organism evidence="3 4">
    <name type="scientific">Dethiosulfatarculus sandiegensis</name>
    <dbReference type="NCBI Taxonomy" id="1429043"/>
    <lineage>
        <taxon>Bacteria</taxon>
        <taxon>Pseudomonadati</taxon>
        <taxon>Thermodesulfobacteriota</taxon>
        <taxon>Desulfarculia</taxon>
        <taxon>Desulfarculales</taxon>
        <taxon>Desulfarculaceae</taxon>
        <taxon>Dethiosulfatarculus</taxon>
    </lineage>
</organism>
<dbReference type="InterPro" id="IPR012338">
    <property type="entry name" value="Beta-lactam/transpept-like"/>
</dbReference>
<accession>A0A0D2K056</accession>
<proteinExistence type="predicted"/>
<dbReference type="Proteomes" id="UP000032233">
    <property type="component" value="Unassembled WGS sequence"/>
</dbReference>
<comment type="caution">
    <text evidence="3">The sequence shown here is derived from an EMBL/GenBank/DDBJ whole genome shotgun (WGS) entry which is preliminary data.</text>
</comment>
<dbReference type="Pfam" id="PF11954">
    <property type="entry name" value="DUF3471"/>
    <property type="match status" value="1"/>
</dbReference>
<reference evidence="3 4" key="1">
    <citation type="submission" date="2013-11" db="EMBL/GenBank/DDBJ databases">
        <title>Metagenomic analysis of a methanogenic consortium involved in long chain n-alkane degradation.</title>
        <authorList>
            <person name="Davidova I.A."/>
            <person name="Callaghan A.V."/>
            <person name="Wawrik B."/>
            <person name="Pruitt S."/>
            <person name="Marks C."/>
            <person name="Duncan K.E."/>
            <person name="Suflita J.M."/>
        </authorList>
    </citation>
    <scope>NUCLEOTIDE SEQUENCE [LARGE SCALE GENOMIC DNA]</scope>
    <source>
        <strain evidence="3 4">SPR</strain>
    </source>
</reference>
<evidence type="ECO:0000259" key="1">
    <source>
        <dbReference type="Pfam" id="PF00144"/>
    </source>
</evidence>
<dbReference type="Gene3D" id="2.40.128.600">
    <property type="match status" value="1"/>
</dbReference>
<dbReference type="InParanoid" id="A0A0D2K056"/>
<dbReference type="InterPro" id="IPR021860">
    <property type="entry name" value="Peptidase_S12_Pab87-rel_C"/>
</dbReference>
<name>A0A0D2K056_9BACT</name>